<evidence type="ECO:0000256" key="2">
    <source>
        <dbReference type="ARBA" id="ARBA00007591"/>
    </source>
</evidence>
<dbReference type="InterPro" id="IPR001870">
    <property type="entry name" value="B30.2/SPRY"/>
</dbReference>
<dbReference type="InterPro" id="IPR003599">
    <property type="entry name" value="Ig_sub"/>
</dbReference>
<reference evidence="14 15" key="1">
    <citation type="submission" date="2025-05" db="UniProtKB">
        <authorList>
            <consortium name="RefSeq"/>
        </authorList>
    </citation>
    <scope>IDENTIFICATION</scope>
</reference>
<dbReference type="InterPro" id="IPR050504">
    <property type="entry name" value="IgSF_BTN/MOG"/>
</dbReference>
<sequence>MADCSTSLDSSSQRASLPGRLFFLTFFLLLLLLQLGEQNSEEFKVVGPGEPKLALVGEQVEFSCHLSPYQDAEHMEILWFRHSIADVVHLYPERREPSELPLAQFRNRTKLLKDQLVDGAVILQLRGVLPADRGPYGCRFLSPSFSGEAVWELEVAGLGSDPHITLEGFKEGGVQLRCSSSGWYPKPQVQWKDHQGQCLPPETELILEDAQGLFSLETSVVVRRGTHSNVSCSIQNPLLVQKKEFSVQIADVFLPGKSPWKRAFIGALVTLPLLLAVPTMLVLYFLQKQQRSQENLEKQAEKDQVKLVAELEKLQKELEWRRAEGQAEWREAQQYAVDLTLDPATAHPSLEVSQDLKSVSSRAVTAETSPGPRLAEPERFQEQTCVLSSQSFSTGRHYWEVDVGRRSRWFLGACLEAVSRSGRARLSPAAGYWVLGLWNGCEYFVLEPRRLALSLRVPPRRVALFLDCDAGKLSFFNATDGSHIFTFTDSFSGPLCAYFRPRAHDGGPHPDPLTICPLPARGARGPEENERDFWLQPYESLEPTLGQW</sequence>
<dbReference type="InterPro" id="IPR013783">
    <property type="entry name" value="Ig-like_fold"/>
</dbReference>
<dbReference type="RefSeq" id="XP_060053355.1">
    <property type="nucleotide sequence ID" value="XM_060197372.1"/>
</dbReference>
<dbReference type="PRINTS" id="PR01407">
    <property type="entry name" value="BUTYPHLNCDUF"/>
</dbReference>
<dbReference type="InterPro" id="IPR013320">
    <property type="entry name" value="ConA-like_dom_sf"/>
</dbReference>
<feature type="domain" description="Ig-like" evidence="12">
    <location>
        <begin position="57"/>
        <end position="139"/>
    </location>
</feature>
<feature type="signal peptide" evidence="10">
    <location>
        <begin position="1"/>
        <end position="38"/>
    </location>
</feature>
<comment type="subcellular location">
    <subcellularLocation>
        <location evidence="1">Membrane</location>
        <topology evidence="1">Single-pass type I membrane protein</topology>
    </subcellularLocation>
</comment>
<dbReference type="SUPFAM" id="SSF49899">
    <property type="entry name" value="Concanavalin A-like lectins/glucanases"/>
    <property type="match status" value="1"/>
</dbReference>
<evidence type="ECO:0000313" key="15">
    <source>
        <dbReference type="RefSeq" id="XP_060053355.1"/>
    </source>
</evidence>
<feature type="domain" description="Ig-like" evidence="12">
    <location>
        <begin position="162"/>
        <end position="246"/>
    </location>
</feature>
<dbReference type="Pfam" id="PF22705">
    <property type="entry name" value="C2-set_3"/>
    <property type="match status" value="1"/>
</dbReference>
<dbReference type="SMART" id="SM00409">
    <property type="entry name" value="IG"/>
    <property type="match status" value="1"/>
</dbReference>
<keyword evidence="6 9" id="KW-0472">Membrane</keyword>
<dbReference type="InterPro" id="IPR007110">
    <property type="entry name" value="Ig-like_dom"/>
</dbReference>
<evidence type="ECO:0000256" key="9">
    <source>
        <dbReference type="SAM" id="Phobius"/>
    </source>
</evidence>
<evidence type="ECO:0000256" key="5">
    <source>
        <dbReference type="ARBA" id="ARBA00022989"/>
    </source>
</evidence>
<dbReference type="RefSeq" id="XP_060053354.1">
    <property type="nucleotide sequence ID" value="XM_060197371.1"/>
</dbReference>
<evidence type="ECO:0000313" key="13">
    <source>
        <dbReference type="Proteomes" id="UP001652624"/>
    </source>
</evidence>
<dbReference type="InterPro" id="IPR006574">
    <property type="entry name" value="PRY"/>
</dbReference>
<evidence type="ECO:0000256" key="4">
    <source>
        <dbReference type="ARBA" id="ARBA00022729"/>
    </source>
</evidence>
<protein>
    <submittedName>
        <fullName evidence="14 15">Butyrophilin-like protein 9 isoform X1</fullName>
    </submittedName>
</protein>
<feature type="chain" id="PRO_5045025581" evidence="10">
    <location>
        <begin position="39"/>
        <end position="548"/>
    </location>
</feature>
<dbReference type="PROSITE" id="PS50835">
    <property type="entry name" value="IG_LIKE"/>
    <property type="match status" value="2"/>
</dbReference>
<dbReference type="InterPro" id="IPR003879">
    <property type="entry name" value="Butyrophylin_SPRY"/>
</dbReference>
<dbReference type="SMART" id="SM00449">
    <property type="entry name" value="SPRY"/>
    <property type="match status" value="1"/>
</dbReference>
<keyword evidence="13" id="KW-1185">Reference proteome</keyword>
<dbReference type="GeneID" id="103117177"/>
<evidence type="ECO:0000259" key="11">
    <source>
        <dbReference type="PROSITE" id="PS50188"/>
    </source>
</evidence>
<dbReference type="Pfam" id="PF00622">
    <property type="entry name" value="SPRY"/>
    <property type="match status" value="1"/>
</dbReference>
<keyword evidence="7" id="KW-0393">Immunoglobulin domain</keyword>
<comment type="similarity">
    <text evidence="2">Belongs to the immunoglobulin superfamily. BTN/MOG family.</text>
</comment>
<proteinExistence type="inferred from homology"/>
<dbReference type="Proteomes" id="UP001652624">
    <property type="component" value="Chromosome 9"/>
</dbReference>
<evidence type="ECO:0000256" key="3">
    <source>
        <dbReference type="ARBA" id="ARBA00022692"/>
    </source>
</evidence>
<dbReference type="InterPro" id="IPR003877">
    <property type="entry name" value="SPRY_dom"/>
</dbReference>
<name>A0ABM3XX12_ERIEU</name>
<keyword evidence="4 10" id="KW-0732">Signal</keyword>
<dbReference type="InterPro" id="IPR036179">
    <property type="entry name" value="Ig-like_dom_sf"/>
</dbReference>
<evidence type="ECO:0000256" key="1">
    <source>
        <dbReference type="ARBA" id="ARBA00004479"/>
    </source>
</evidence>
<evidence type="ECO:0000256" key="8">
    <source>
        <dbReference type="SAM" id="Coils"/>
    </source>
</evidence>
<evidence type="ECO:0000256" key="7">
    <source>
        <dbReference type="ARBA" id="ARBA00023319"/>
    </source>
</evidence>
<feature type="coiled-coil region" evidence="8">
    <location>
        <begin position="286"/>
        <end position="328"/>
    </location>
</feature>
<keyword evidence="3 9" id="KW-0812">Transmembrane</keyword>
<dbReference type="InterPro" id="IPR043136">
    <property type="entry name" value="B30.2/SPRY_sf"/>
</dbReference>
<accession>A0ABM3XX12</accession>
<keyword evidence="5 9" id="KW-1133">Transmembrane helix</keyword>
<dbReference type="PANTHER" id="PTHR24100">
    <property type="entry name" value="BUTYROPHILIN"/>
    <property type="match status" value="1"/>
</dbReference>
<keyword evidence="8" id="KW-0175">Coiled coil</keyword>
<dbReference type="SMART" id="SM00589">
    <property type="entry name" value="PRY"/>
    <property type="match status" value="1"/>
</dbReference>
<feature type="domain" description="B30.2/SPRY" evidence="11">
    <location>
        <begin position="319"/>
        <end position="522"/>
    </location>
</feature>
<dbReference type="CDD" id="cd13733">
    <property type="entry name" value="SPRY_PRY_C-I_1"/>
    <property type="match status" value="1"/>
</dbReference>
<evidence type="ECO:0000256" key="6">
    <source>
        <dbReference type="ARBA" id="ARBA00023136"/>
    </source>
</evidence>
<evidence type="ECO:0000313" key="14">
    <source>
        <dbReference type="RefSeq" id="XP_060053354.1"/>
    </source>
</evidence>
<organism evidence="13 15">
    <name type="scientific">Erinaceus europaeus</name>
    <name type="common">Western European hedgehog</name>
    <dbReference type="NCBI Taxonomy" id="9365"/>
    <lineage>
        <taxon>Eukaryota</taxon>
        <taxon>Metazoa</taxon>
        <taxon>Chordata</taxon>
        <taxon>Craniata</taxon>
        <taxon>Vertebrata</taxon>
        <taxon>Euteleostomi</taxon>
        <taxon>Mammalia</taxon>
        <taxon>Eutheria</taxon>
        <taxon>Laurasiatheria</taxon>
        <taxon>Eulipotyphla</taxon>
        <taxon>Erinaceidae</taxon>
        <taxon>Erinaceinae</taxon>
        <taxon>Erinaceus</taxon>
    </lineage>
</organism>
<dbReference type="SUPFAM" id="SSF48726">
    <property type="entry name" value="Immunoglobulin"/>
    <property type="match status" value="2"/>
</dbReference>
<dbReference type="PANTHER" id="PTHR24100:SF130">
    <property type="entry name" value="BUTYROPHILIN-LIKE PROTEIN 9"/>
    <property type="match status" value="1"/>
</dbReference>
<dbReference type="PROSITE" id="PS50188">
    <property type="entry name" value="B302_SPRY"/>
    <property type="match status" value="1"/>
</dbReference>
<gene>
    <name evidence="14 15" type="primary">BTNL9</name>
</gene>
<dbReference type="Pfam" id="PF13765">
    <property type="entry name" value="PRY"/>
    <property type="match status" value="1"/>
</dbReference>
<dbReference type="Gene3D" id="2.60.40.10">
    <property type="entry name" value="Immunoglobulins"/>
    <property type="match status" value="2"/>
</dbReference>
<feature type="transmembrane region" description="Helical" evidence="9">
    <location>
        <begin position="263"/>
        <end position="286"/>
    </location>
</feature>
<dbReference type="InterPro" id="IPR053896">
    <property type="entry name" value="BTN3A2-like_Ig-C"/>
</dbReference>
<evidence type="ECO:0000256" key="10">
    <source>
        <dbReference type="SAM" id="SignalP"/>
    </source>
</evidence>
<dbReference type="Gene3D" id="2.60.120.920">
    <property type="match status" value="1"/>
</dbReference>
<evidence type="ECO:0000259" key="12">
    <source>
        <dbReference type="PROSITE" id="PS50835"/>
    </source>
</evidence>